<dbReference type="GO" id="GO:0004795">
    <property type="term" value="F:threonine synthase activity"/>
    <property type="evidence" value="ECO:0007669"/>
    <property type="project" value="UniProtKB-UniRule"/>
</dbReference>
<comment type="catalytic activity">
    <reaction evidence="10">
        <text>O-phospho-L-homoserine + H2O = L-threonine + phosphate</text>
        <dbReference type="Rhea" id="RHEA:10840"/>
        <dbReference type="ChEBI" id="CHEBI:15377"/>
        <dbReference type="ChEBI" id="CHEBI:43474"/>
        <dbReference type="ChEBI" id="CHEBI:57590"/>
        <dbReference type="ChEBI" id="CHEBI:57926"/>
        <dbReference type="EC" id="4.2.3.1"/>
    </reaction>
</comment>
<evidence type="ECO:0000256" key="4">
    <source>
        <dbReference type="ARBA" id="ARBA00013028"/>
    </source>
</evidence>
<feature type="modified residue" description="N6-(pyridoxal phosphate)lysine" evidence="12">
    <location>
        <position position="105"/>
    </location>
</feature>
<dbReference type="PANTHER" id="PTHR42690">
    <property type="entry name" value="THREONINE SYNTHASE FAMILY MEMBER"/>
    <property type="match status" value="1"/>
</dbReference>
<dbReference type="InterPro" id="IPR037158">
    <property type="entry name" value="Thr_synth_N_sf"/>
</dbReference>
<evidence type="ECO:0000256" key="10">
    <source>
        <dbReference type="ARBA" id="ARBA00049144"/>
    </source>
</evidence>
<dbReference type="SUPFAM" id="SSF53686">
    <property type="entry name" value="Tryptophan synthase beta subunit-like PLP-dependent enzymes"/>
    <property type="match status" value="1"/>
</dbReference>
<proteinExistence type="inferred from homology"/>
<protein>
    <recommendedName>
        <fullName evidence="5 11">Threonine synthase</fullName>
        <ecNumber evidence="4 11">4.2.3.1</ecNumber>
    </recommendedName>
</protein>
<dbReference type="Pfam" id="PF00291">
    <property type="entry name" value="PALP"/>
    <property type="match status" value="1"/>
</dbReference>
<dbReference type="OrthoDB" id="9763107at2"/>
<keyword evidence="7" id="KW-0791">Threonine biosynthesis</keyword>
<keyword evidence="9" id="KW-0456">Lyase</keyword>
<dbReference type="GO" id="GO:0030170">
    <property type="term" value="F:pyridoxal phosphate binding"/>
    <property type="evidence" value="ECO:0007669"/>
    <property type="project" value="InterPro"/>
</dbReference>
<dbReference type="InterPro" id="IPR004450">
    <property type="entry name" value="Thr_synthase-like"/>
</dbReference>
<evidence type="ECO:0000313" key="16">
    <source>
        <dbReference type="Proteomes" id="UP000236655"/>
    </source>
</evidence>
<dbReference type="KEGG" id="nba:CUN60_11425"/>
<dbReference type="RefSeq" id="WP_102952164.1">
    <property type="nucleotide sequence ID" value="NZ_CP024847.1"/>
</dbReference>
<evidence type="ECO:0000256" key="6">
    <source>
        <dbReference type="ARBA" id="ARBA00022605"/>
    </source>
</evidence>
<dbReference type="InterPro" id="IPR051166">
    <property type="entry name" value="Threonine_Synthase"/>
</dbReference>
<keyword evidence="6" id="KW-0028">Amino-acid biosynthesis</keyword>
<dbReference type="PROSITE" id="PS00165">
    <property type="entry name" value="DEHYDRATASE_SER_THR"/>
    <property type="match status" value="1"/>
</dbReference>
<keyword evidence="8 12" id="KW-0663">Pyridoxal phosphate</keyword>
<dbReference type="Proteomes" id="UP000236655">
    <property type="component" value="Chromosome"/>
</dbReference>
<name>A0A2I7N8U1_9NEIS</name>
<evidence type="ECO:0000313" key="15">
    <source>
        <dbReference type="EMBL" id="AUR52877.1"/>
    </source>
</evidence>
<evidence type="ECO:0000256" key="7">
    <source>
        <dbReference type="ARBA" id="ARBA00022697"/>
    </source>
</evidence>
<sequence length="424" mass="47369">MFFYSTRDKNNHKSVSAAILQGLAEDGGLFVPEYFPQINIADLDSKLSYPEFAAKILADYFKGDQLESQLPDICRNAFNFPLPVRELNANTYIMELFQGPTLSFKDFGARFLAECMTRLSKERKTTIIVATSGDTGSAVAGAFYQKPNIEVVVMFPKGQISKRQEQQITCWGENILSVAVNGTFDDCQKIVKQAFSDEWFTSRAHLSSANSINIARLLPQLTYYAYTSWQFFLKHGEKAGYIIPTGNVGNSTAAFWAKAMGFPIREISLATNANRVISDYLDNGKFEPRKSIATIANAMDVGNPSNFERLSYLYNTPETFRANVKAFSVSDEEIREIITEVNQKFNYVVCPHTATGYFARKKLDDKPWIIAATADPCKFETIIEPIIGNILPVAPQLQTLLDKPVKLVETDADIRQVAAALANK</sequence>
<evidence type="ECO:0000256" key="11">
    <source>
        <dbReference type="NCBIfam" id="TIGR00260"/>
    </source>
</evidence>
<evidence type="ECO:0000256" key="3">
    <source>
        <dbReference type="ARBA" id="ARBA00005517"/>
    </source>
</evidence>
<dbReference type="UniPathway" id="UPA00050">
    <property type="reaction ID" value="UER00065"/>
</dbReference>
<evidence type="ECO:0000259" key="14">
    <source>
        <dbReference type="Pfam" id="PF14821"/>
    </source>
</evidence>
<dbReference type="InterPro" id="IPR001926">
    <property type="entry name" value="TrpB-like_PALP"/>
</dbReference>
<feature type="domain" description="Tryptophan synthase beta chain-like PALP" evidence="13">
    <location>
        <begin position="85"/>
        <end position="363"/>
    </location>
</feature>
<evidence type="ECO:0000256" key="8">
    <source>
        <dbReference type="ARBA" id="ARBA00022898"/>
    </source>
</evidence>
<dbReference type="AlphaFoldDB" id="A0A2I7N8U1"/>
<dbReference type="PANTHER" id="PTHR42690:SF1">
    <property type="entry name" value="THREONINE SYNTHASE-LIKE 2"/>
    <property type="match status" value="1"/>
</dbReference>
<feature type="domain" description="Threonine synthase N-terminal" evidence="14">
    <location>
        <begin position="3"/>
        <end position="78"/>
    </location>
</feature>
<dbReference type="InterPro" id="IPR029144">
    <property type="entry name" value="Thr_synth_N"/>
</dbReference>
<dbReference type="EMBL" id="CP024847">
    <property type="protein sequence ID" value="AUR52877.1"/>
    <property type="molecule type" value="Genomic_DNA"/>
</dbReference>
<dbReference type="Gene3D" id="3.40.50.1100">
    <property type="match status" value="2"/>
</dbReference>
<dbReference type="Gene3D" id="3.90.1380.10">
    <property type="entry name" value="Threonine synthase, N-terminal domain"/>
    <property type="match status" value="1"/>
</dbReference>
<evidence type="ECO:0000256" key="12">
    <source>
        <dbReference type="PIRSR" id="PIRSR604450-51"/>
    </source>
</evidence>
<evidence type="ECO:0000259" key="13">
    <source>
        <dbReference type="Pfam" id="PF00291"/>
    </source>
</evidence>
<comment type="similarity">
    <text evidence="3">Belongs to the threonine synthase family.</text>
</comment>
<reference evidence="16" key="1">
    <citation type="submission" date="2017-11" db="EMBL/GenBank/DDBJ databases">
        <authorList>
            <person name="Chan K.G."/>
            <person name="Lee L.S."/>
        </authorList>
    </citation>
    <scope>NUCLEOTIDE SEQUENCE [LARGE SCALE GENOMIC DNA]</scope>
    <source>
        <strain evidence="16">DSM 100970</strain>
    </source>
</reference>
<accession>A0A2I7N8U1</accession>
<evidence type="ECO:0000256" key="2">
    <source>
        <dbReference type="ARBA" id="ARBA00004979"/>
    </source>
</evidence>
<organism evidence="15 16">
    <name type="scientific">Aquella oligotrophica</name>
    <dbReference type="NCBI Taxonomy" id="2067065"/>
    <lineage>
        <taxon>Bacteria</taxon>
        <taxon>Pseudomonadati</taxon>
        <taxon>Pseudomonadota</taxon>
        <taxon>Betaproteobacteria</taxon>
        <taxon>Neisseriales</taxon>
        <taxon>Neisseriaceae</taxon>
        <taxon>Aquella</taxon>
    </lineage>
</organism>
<evidence type="ECO:0000256" key="9">
    <source>
        <dbReference type="ARBA" id="ARBA00023239"/>
    </source>
</evidence>
<keyword evidence="16" id="KW-1185">Reference proteome</keyword>
<dbReference type="EC" id="4.2.3.1" evidence="4 11"/>
<comment type="cofactor">
    <cofactor evidence="1 12">
        <name>pyridoxal 5'-phosphate</name>
        <dbReference type="ChEBI" id="CHEBI:597326"/>
    </cofactor>
</comment>
<dbReference type="Pfam" id="PF14821">
    <property type="entry name" value="Thr_synth_N"/>
    <property type="match status" value="1"/>
</dbReference>
<comment type="pathway">
    <text evidence="2">Amino-acid biosynthesis; L-threonine biosynthesis; L-threonine from L-aspartate: step 5/5.</text>
</comment>
<dbReference type="NCBIfam" id="TIGR00260">
    <property type="entry name" value="thrC"/>
    <property type="match status" value="1"/>
</dbReference>
<gene>
    <name evidence="15" type="ORF">CUN60_11425</name>
</gene>
<dbReference type="InterPro" id="IPR036052">
    <property type="entry name" value="TrpB-like_PALP_sf"/>
</dbReference>
<evidence type="ECO:0000256" key="1">
    <source>
        <dbReference type="ARBA" id="ARBA00001933"/>
    </source>
</evidence>
<dbReference type="GO" id="GO:0009088">
    <property type="term" value="P:threonine biosynthetic process"/>
    <property type="evidence" value="ECO:0007669"/>
    <property type="project" value="UniProtKB-UniRule"/>
</dbReference>
<evidence type="ECO:0000256" key="5">
    <source>
        <dbReference type="ARBA" id="ARBA00018679"/>
    </source>
</evidence>
<dbReference type="InterPro" id="IPR000634">
    <property type="entry name" value="Ser/Thr_deHydtase_PyrdxlP-BS"/>
</dbReference>